<dbReference type="GO" id="GO:0051287">
    <property type="term" value="F:NAD binding"/>
    <property type="evidence" value="ECO:0007669"/>
    <property type="project" value="InterPro"/>
</dbReference>
<dbReference type="EMBL" id="FOSJ01000003">
    <property type="protein sequence ID" value="SFJ94797.1"/>
    <property type="molecule type" value="Genomic_DNA"/>
</dbReference>
<dbReference type="InterPro" id="IPR029752">
    <property type="entry name" value="D-isomer_DH_CS1"/>
</dbReference>
<evidence type="ECO:0000259" key="4">
    <source>
        <dbReference type="Pfam" id="PF00389"/>
    </source>
</evidence>
<accession>A0A1I3VKL2</accession>
<feature type="domain" description="D-isomer specific 2-hydroxyacid dehydrogenase catalytic" evidence="4">
    <location>
        <begin position="16"/>
        <end position="319"/>
    </location>
</feature>
<dbReference type="PANTHER" id="PTHR43026:SF1">
    <property type="entry name" value="2-HYDROXYACID DEHYDROGENASE HOMOLOG 1-RELATED"/>
    <property type="match status" value="1"/>
</dbReference>
<dbReference type="Gene3D" id="3.40.50.720">
    <property type="entry name" value="NAD(P)-binding Rossmann-like Domain"/>
    <property type="match status" value="2"/>
</dbReference>
<evidence type="ECO:0000313" key="7">
    <source>
        <dbReference type="Proteomes" id="UP000199589"/>
    </source>
</evidence>
<dbReference type="RefSeq" id="WP_072693838.1">
    <property type="nucleotide sequence ID" value="NZ_FOSJ01000003.1"/>
</dbReference>
<dbReference type="PANTHER" id="PTHR43026">
    <property type="entry name" value="2-HYDROXYACID DEHYDROGENASE HOMOLOG 1-RELATED"/>
    <property type="match status" value="1"/>
</dbReference>
<organism evidence="6 7">
    <name type="scientific">Marinilactibacillus piezotolerans</name>
    <dbReference type="NCBI Taxonomy" id="258723"/>
    <lineage>
        <taxon>Bacteria</taxon>
        <taxon>Bacillati</taxon>
        <taxon>Bacillota</taxon>
        <taxon>Bacilli</taxon>
        <taxon>Lactobacillales</taxon>
        <taxon>Carnobacteriaceae</taxon>
        <taxon>Marinilactibacillus</taxon>
    </lineage>
</organism>
<evidence type="ECO:0000256" key="3">
    <source>
        <dbReference type="RuleBase" id="RU003719"/>
    </source>
</evidence>
<dbReference type="Pfam" id="PF02826">
    <property type="entry name" value="2-Hacid_dh_C"/>
    <property type="match status" value="1"/>
</dbReference>
<keyword evidence="2" id="KW-0520">NAD</keyword>
<dbReference type="AlphaFoldDB" id="A0A1I3VKL2"/>
<dbReference type="Proteomes" id="UP000199589">
    <property type="component" value="Unassembled WGS sequence"/>
</dbReference>
<dbReference type="PROSITE" id="PS00065">
    <property type="entry name" value="D_2_HYDROXYACID_DH_1"/>
    <property type="match status" value="1"/>
</dbReference>
<name>A0A1I3VKL2_9LACT</name>
<dbReference type="GO" id="GO:0008720">
    <property type="term" value="F:D-lactate dehydrogenase (NAD+) activity"/>
    <property type="evidence" value="ECO:0007669"/>
    <property type="project" value="TreeGrafter"/>
</dbReference>
<keyword evidence="3" id="KW-0560">Oxidoreductase</keyword>
<dbReference type="SUPFAM" id="SSF51735">
    <property type="entry name" value="NAD(P)-binding Rossmann-fold domains"/>
    <property type="match status" value="1"/>
</dbReference>
<dbReference type="Pfam" id="PF00389">
    <property type="entry name" value="2-Hacid_dh"/>
    <property type="match status" value="1"/>
</dbReference>
<feature type="domain" description="D-isomer specific 2-hydroxyacid dehydrogenase NAD-binding" evidence="5">
    <location>
        <begin position="116"/>
        <end position="292"/>
    </location>
</feature>
<evidence type="ECO:0000256" key="1">
    <source>
        <dbReference type="ARBA" id="ARBA00005854"/>
    </source>
</evidence>
<keyword evidence="7" id="KW-1185">Reference proteome</keyword>
<dbReference type="OrthoDB" id="9805416at2"/>
<protein>
    <submittedName>
        <fullName evidence="6">Lactate dehydrogenase</fullName>
    </submittedName>
</protein>
<evidence type="ECO:0000259" key="5">
    <source>
        <dbReference type="Pfam" id="PF02826"/>
    </source>
</evidence>
<evidence type="ECO:0000313" key="6">
    <source>
        <dbReference type="EMBL" id="SFJ94797.1"/>
    </source>
</evidence>
<sequence>MGNKIAIVNSSSFGRVFPEHLKRLEKLGEVKRFEFESDIKGKDLAEKLKGYNIIIASVTPFFTSEFFENKDDLNLITRHGIGFNNIDLEAAKRHNTIVSIVPPLIERDAVAENNITNLLAVMRRTTESYKNVLEDKWENRAEFTGRGLSDKTVGVIGIGNIGSRVAEILHYGYRCEVLGYDPYKTDLELKRFGAKKVDLDKLLKESDVICLCASLNKDNFHMISTEELSKMKNNVFISNTARGALINEQALVEAIKSKKIAGFATDVLEVEPGRSNHAYLKFENVIVTPHTSAYTLECLEGMGTKCVNDCEDILNNQLPYCAVQKENGILNGVV</sequence>
<dbReference type="InterPro" id="IPR006139">
    <property type="entry name" value="D-isomer_2_OHA_DH_cat_dom"/>
</dbReference>
<gene>
    <name evidence="6" type="ORF">SAMN04488569_100349</name>
</gene>
<dbReference type="SUPFAM" id="SSF52283">
    <property type="entry name" value="Formate/glycerate dehydrogenase catalytic domain-like"/>
    <property type="match status" value="1"/>
</dbReference>
<proteinExistence type="inferred from homology"/>
<dbReference type="InterPro" id="IPR058205">
    <property type="entry name" value="D-LDH-like"/>
</dbReference>
<evidence type="ECO:0000256" key="2">
    <source>
        <dbReference type="ARBA" id="ARBA00023027"/>
    </source>
</evidence>
<dbReference type="CDD" id="cd12177">
    <property type="entry name" value="2-Hacid_dh_12"/>
    <property type="match status" value="1"/>
</dbReference>
<dbReference type="InterPro" id="IPR036291">
    <property type="entry name" value="NAD(P)-bd_dom_sf"/>
</dbReference>
<reference evidence="7" key="1">
    <citation type="submission" date="2016-10" db="EMBL/GenBank/DDBJ databases">
        <authorList>
            <person name="Varghese N."/>
            <person name="Submissions S."/>
        </authorList>
    </citation>
    <scope>NUCLEOTIDE SEQUENCE [LARGE SCALE GENOMIC DNA]</scope>
    <source>
        <strain evidence="7">DSM 16108</strain>
    </source>
</reference>
<dbReference type="InterPro" id="IPR006140">
    <property type="entry name" value="D-isomer_DH_NAD-bd"/>
</dbReference>
<comment type="similarity">
    <text evidence="1 3">Belongs to the D-isomer specific 2-hydroxyacid dehydrogenase family.</text>
</comment>